<organism evidence="1 2">
    <name type="scientific">Paramecium pentaurelia</name>
    <dbReference type="NCBI Taxonomy" id="43138"/>
    <lineage>
        <taxon>Eukaryota</taxon>
        <taxon>Sar</taxon>
        <taxon>Alveolata</taxon>
        <taxon>Ciliophora</taxon>
        <taxon>Intramacronucleata</taxon>
        <taxon>Oligohymenophorea</taxon>
        <taxon>Peniculida</taxon>
        <taxon>Parameciidae</taxon>
        <taxon>Paramecium</taxon>
    </lineage>
</organism>
<reference evidence="1" key="1">
    <citation type="submission" date="2021-01" db="EMBL/GenBank/DDBJ databases">
        <authorList>
            <consortium name="Genoscope - CEA"/>
            <person name="William W."/>
        </authorList>
    </citation>
    <scope>NUCLEOTIDE SEQUENCE</scope>
</reference>
<evidence type="ECO:0000313" key="2">
    <source>
        <dbReference type="Proteomes" id="UP000689195"/>
    </source>
</evidence>
<protein>
    <submittedName>
        <fullName evidence="1">Uncharacterized protein</fullName>
    </submittedName>
</protein>
<gene>
    <name evidence="1" type="ORF">PPENT_87.1.T0430008</name>
</gene>
<accession>A0A8S1UMC8</accession>
<proteinExistence type="predicted"/>
<dbReference type="EMBL" id="CAJJDO010000043">
    <property type="protein sequence ID" value="CAD8165554.1"/>
    <property type="molecule type" value="Genomic_DNA"/>
</dbReference>
<sequence length="115" mass="13953">MLKMQFQLKYLKNVINNRIEQRNNQILSTKILIQQNPLILTQKNKYKLQKEQYQMNGIMRKNLIWWSWKRPIIGGNMQWRLLSKDLMKVQQRFNHQLIFNLINKKAKKINNGGSL</sequence>
<name>A0A8S1UMC8_9CILI</name>
<evidence type="ECO:0000313" key="1">
    <source>
        <dbReference type="EMBL" id="CAD8165554.1"/>
    </source>
</evidence>
<dbReference type="Proteomes" id="UP000689195">
    <property type="component" value="Unassembled WGS sequence"/>
</dbReference>
<dbReference type="AlphaFoldDB" id="A0A8S1UMC8"/>
<keyword evidence="2" id="KW-1185">Reference proteome</keyword>
<comment type="caution">
    <text evidence="1">The sequence shown here is derived from an EMBL/GenBank/DDBJ whole genome shotgun (WGS) entry which is preliminary data.</text>
</comment>